<protein>
    <submittedName>
        <fullName evidence="2">Uncharacterized protein</fullName>
    </submittedName>
</protein>
<proteinExistence type="predicted"/>
<keyword evidence="1" id="KW-0812">Transmembrane</keyword>
<accession>A0A9X3YIJ2</accession>
<gene>
    <name evidence="2" type="ORF">OD750_004640</name>
</gene>
<evidence type="ECO:0000313" key="2">
    <source>
        <dbReference type="EMBL" id="MDC8011830.1"/>
    </source>
</evidence>
<keyword evidence="3" id="KW-1185">Reference proteome</keyword>
<evidence type="ECO:0000256" key="1">
    <source>
        <dbReference type="SAM" id="Phobius"/>
    </source>
</evidence>
<dbReference type="RefSeq" id="WP_263543100.1">
    <property type="nucleotide sequence ID" value="NZ_JAOVZO020000003.1"/>
</dbReference>
<feature type="transmembrane region" description="Helical" evidence="1">
    <location>
        <begin position="176"/>
        <end position="196"/>
    </location>
</feature>
<name>A0A9X3YIJ2_9GAMM</name>
<dbReference type="AlphaFoldDB" id="A0A9X3YIJ2"/>
<keyword evidence="1" id="KW-1133">Transmembrane helix</keyword>
<reference evidence="2" key="1">
    <citation type="submission" date="2023-02" db="EMBL/GenBank/DDBJ databases">
        <title>Tahibacter soli sp. nov. isolated from soil.</title>
        <authorList>
            <person name="Baek J.H."/>
            <person name="Lee J.K."/>
            <person name="Choi D.G."/>
            <person name="Jeon C.O."/>
        </authorList>
    </citation>
    <scope>NUCLEOTIDE SEQUENCE</scope>
    <source>
        <strain evidence="2">BL</strain>
    </source>
</reference>
<evidence type="ECO:0000313" key="3">
    <source>
        <dbReference type="Proteomes" id="UP001139971"/>
    </source>
</evidence>
<sequence>MHRLILIVGLVCAALFGGLFALSYANPLAIERGARDIVRLEIERRVGQKIDALTNSRIGAFAERALAKTDVDVDEARRALRDEVPAKIAGIVANMLDPDCACRKRIADYLRASANEHLASLLQVRTRLASLLESTYAHVSASLMREFRIFTGTNAVAFALLALTAVARRRAALQTVLPAIAIVGAVVIVGSLYLFKQNWLHTIVFNDFLGFAYAAWLAIVALLFADILMNRARVTTRIVNAALDAAGWAVVA</sequence>
<dbReference type="EMBL" id="JAOVZO020000003">
    <property type="protein sequence ID" value="MDC8011830.1"/>
    <property type="molecule type" value="Genomic_DNA"/>
</dbReference>
<keyword evidence="1" id="KW-0472">Membrane</keyword>
<comment type="caution">
    <text evidence="2">The sequence shown here is derived from an EMBL/GenBank/DDBJ whole genome shotgun (WGS) entry which is preliminary data.</text>
</comment>
<feature type="transmembrane region" description="Helical" evidence="1">
    <location>
        <begin position="208"/>
        <end position="228"/>
    </location>
</feature>
<organism evidence="2 3">
    <name type="scientific">Tahibacter soli</name>
    <dbReference type="NCBI Taxonomy" id="2983605"/>
    <lineage>
        <taxon>Bacteria</taxon>
        <taxon>Pseudomonadati</taxon>
        <taxon>Pseudomonadota</taxon>
        <taxon>Gammaproteobacteria</taxon>
        <taxon>Lysobacterales</taxon>
        <taxon>Rhodanobacteraceae</taxon>
        <taxon>Tahibacter</taxon>
    </lineage>
</organism>
<dbReference type="Proteomes" id="UP001139971">
    <property type="component" value="Unassembled WGS sequence"/>
</dbReference>